<organism evidence="10 11">
    <name type="scientific">Teladorsagia circumcincta</name>
    <name type="common">Brown stomach worm</name>
    <name type="synonym">Ostertagia circumcincta</name>
    <dbReference type="NCBI Taxonomy" id="45464"/>
    <lineage>
        <taxon>Eukaryota</taxon>
        <taxon>Metazoa</taxon>
        <taxon>Ecdysozoa</taxon>
        <taxon>Nematoda</taxon>
        <taxon>Chromadorea</taxon>
        <taxon>Rhabditida</taxon>
        <taxon>Rhabditina</taxon>
        <taxon>Rhabditomorpha</taxon>
        <taxon>Strongyloidea</taxon>
        <taxon>Trichostrongylidae</taxon>
        <taxon>Teladorsagia</taxon>
    </lineage>
</organism>
<evidence type="ECO:0000256" key="7">
    <source>
        <dbReference type="ARBA" id="ARBA00023136"/>
    </source>
</evidence>
<evidence type="ECO:0000256" key="4">
    <source>
        <dbReference type="ARBA" id="ARBA00022692"/>
    </source>
</evidence>
<evidence type="ECO:0000313" key="10">
    <source>
        <dbReference type="EMBL" id="PIO77567.1"/>
    </source>
</evidence>
<gene>
    <name evidence="10" type="ORF">TELCIR_00329</name>
</gene>
<accession>A0A2G9V4Z2</accession>
<dbReference type="PANTHER" id="PTHR23063">
    <property type="entry name" value="PHOSPHOLIPID ACYLTRANSFERASE"/>
    <property type="match status" value="1"/>
</dbReference>
<evidence type="ECO:0000259" key="9">
    <source>
        <dbReference type="Pfam" id="PF01553"/>
    </source>
</evidence>
<keyword evidence="5" id="KW-1133">Transmembrane helix</keyword>
<dbReference type="AlphaFoldDB" id="A0A2G9V4Z2"/>
<protein>
    <recommendedName>
        <fullName evidence="9">Phospholipid/glycerol acyltransferase domain-containing protein</fullName>
    </recommendedName>
</protein>
<evidence type="ECO:0000256" key="2">
    <source>
        <dbReference type="ARBA" id="ARBA00008655"/>
    </source>
</evidence>
<comment type="subcellular location">
    <subcellularLocation>
        <location evidence="1">Membrane</location>
    </subcellularLocation>
</comment>
<dbReference type="Pfam" id="PF01553">
    <property type="entry name" value="Acyltransferase"/>
    <property type="match status" value="1"/>
</dbReference>
<dbReference type="Proteomes" id="UP000230423">
    <property type="component" value="Unassembled WGS sequence"/>
</dbReference>
<keyword evidence="7" id="KW-0472">Membrane</keyword>
<evidence type="ECO:0000256" key="1">
    <source>
        <dbReference type="ARBA" id="ARBA00004370"/>
    </source>
</evidence>
<sequence length="205" mass="23701">MTPVSVAFFIHYSFIQDSLSRAEHHIWFERSEAGDRKKVVQRLREHVEDENKLPIIIFPEGTCINNTSVMMFKKGSFEEGEDAIAFARRVKRAIAKKGGLVDLEWDGALKRERVSSKLIQLQQKLYYDRLTRTTTINNITEEDLQTDVLDIMQSISEEDRNSLMRQLDETDDDDAIIRKVSAYRHDLRKLSDTMGAAVEPDSKHV</sequence>
<dbReference type="GO" id="GO:0004366">
    <property type="term" value="F:glycerol-3-phosphate O-acyltransferase activity"/>
    <property type="evidence" value="ECO:0007669"/>
    <property type="project" value="TreeGrafter"/>
</dbReference>
<dbReference type="GO" id="GO:0019432">
    <property type="term" value="P:triglyceride biosynthetic process"/>
    <property type="evidence" value="ECO:0007669"/>
    <property type="project" value="TreeGrafter"/>
</dbReference>
<evidence type="ECO:0000256" key="6">
    <source>
        <dbReference type="ARBA" id="ARBA00023098"/>
    </source>
</evidence>
<keyword evidence="6" id="KW-0443">Lipid metabolism</keyword>
<keyword evidence="8" id="KW-0012">Acyltransferase</keyword>
<evidence type="ECO:0000256" key="3">
    <source>
        <dbReference type="ARBA" id="ARBA00022679"/>
    </source>
</evidence>
<dbReference type="InterPro" id="IPR002123">
    <property type="entry name" value="Plipid/glycerol_acylTrfase"/>
</dbReference>
<dbReference type="GO" id="GO:0005783">
    <property type="term" value="C:endoplasmic reticulum"/>
    <property type="evidence" value="ECO:0007669"/>
    <property type="project" value="TreeGrafter"/>
</dbReference>
<comment type="similarity">
    <text evidence="2">Belongs to the 1-acyl-sn-glycerol-3-phosphate acyltransferase family.</text>
</comment>
<evidence type="ECO:0000256" key="8">
    <source>
        <dbReference type="ARBA" id="ARBA00023315"/>
    </source>
</evidence>
<dbReference type="EMBL" id="KZ344993">
    <property type="protein sequence ID" value="PIO77567.1"/>
    <property type="molecule type" value="Genomic_DNA"/>
</dbReference>
<keyword evidence="3" id="KW-0808">Transferase</keyword>
<keyword evidence="11" id="KW-1185">Reference proteome</keyword>
<name>A0A2G9V4Z2_TELCI</name>
<feature type="domain" description="Phospholipid/glycerol acyltransferase" evidence="9">
    <location>
        <begin position="15"/>
        <end position="78"/>
    </location>
</feature>
<keyword evidence="4" id="KW-0812">Transmembrane</keyword>
<dbReference type="PANTHER" id="PTHR23063:SF53">
    <property type="entry name" value="PHOSPHOLIPID_GLYCEROL ACYLTRANSFERASE DOMAIN-CONTAINING PROTEIN"/>
    <property type="match status" value="1"/>
</dbReference>
<dbReference type="OrthoDB" id="10051137at2759"/>
<evidence type="ECO:0000313" key="11">
    <source>
        <dbReference type="Proteomes" id="UP000230423"/>
    </source>
</evidence>
<dbReference type="GO" id="GO:0016020">
    <property type="term" value="C:membrane"/>
    <property type="evidence" value="ECO:0007669"/>
    <property type="project" value="UniProtKB-SubCell"/>
</dbReference>
<reference evidence="10 11" key="1">
    <citation type="submission" date="2015-09" db="EMBL/GenBank/DDBJ databases">
        <title>Draft genome of the parasitic nematode Teladorsagia circumcincta isolate WARC Sus (inbred).</title>
        <authorList>
            <person name="Mitreva M."/>
        </authorList>
    </citation>
    <scope>NUCLEOTIDE SEQUENCE [LARGE SCALE GENOMIC DNA]</scope>
    <source>
        <strain evidence="10 11">S</strain>
    </source>
</reference>
<proteinExistence type="inferred from homology"/>
<evidence type="ECO:0000256" key="5">
    <source>
        <dbReference type="ARBA" id="ARBA00022989"/>
    </source>
</evidence>